<dbReference type="AlphaFoldDB" id="Q964R5"/>
<dbReference type="InterPro" id="IPR008602">
    <property type="entry name" value="Duffy-antigen-binding"/>
</dbReference>
<sequence>ARSFADIGDIVRGKIFLGINKKKIEETWRHFKIYMVDDERRRARYNDDTEIFKYEKMVERYRATVWKLSHAVLERMIHILLILNGKMVLDINAVIMKQRSTNLDYVPQYL</sequence>
<reference evidence="2" key="1">
    <citation type="journal article" date="2002" name="Mol. Microbiol.">
        <title>Transcription of multiple var genes by individual, trophozoite-stage Plasmodium falciparum cells expressing a chondroitin sulphate A binding phenotype.</title>
        <authorList>
            <person name="Duffy M.F."/>
            <person name="Brown G.V."/>
            <person name="Basuki W."/>
            <person name="Krejany E.O."/>
            <person name="Noviyanti R."/>
            <person name="Cowman A.F."/>
            <person name="Reeder J.C."/>
        </authorList>
    </citation>
    <scope>NUCLEOTIDE SEQUENCE</scope>
    <source>
        <strain evidence="2">ItG2</strain>
    </source>
</reference>
<feature type="non-terminal residue" evidence="2">
    <location>
        <position position="1"/>
    </location>
</feature>
<feature type="non-terminal residue" evidence="2">
    <location>
        <position position="110"/>
    </location>
</feature>
<dbReference type="GO" id="GO:0016020">
    <property type="term" value="C:membrane"/>
    <property type="evidence" value="ECO:0007669"/>
    <property type="project" value="InterPro"/>
</dbReference>
<dbReference type="Pfam" id="PF05424">
    <property type="entry name" value="Duffy_binding"/>
    <property type="match status" value="1"/>
</dbReference>
<evidence type="ECO:0000259" key="1">
    <source>
        <dbReference type="Pfam" id="PF05424"/>
    </source>
</evidence>
<feature type="domain" description="Duffy-antigen binding" evidence="1">
    <location>
        <begin position="1"/>
        <end position="110"/>
    </location>
</feature>
<proteinExistence type="evidence at transcript level"/>
<dbReference type="EMBL" id="AF275855">
    <property type="protein sequence ID" value="AAK69049.1"/>
    <property type="molecule type" value="mRNA"/>
</dbReference>
<gene>
    <name evidence="2" type="primary">var</name>
</gene>
<evidence type="ECO:0000313" key="2">
    <source>
        <dbReference type="EMBL" id="AAK69049.1"/>
    </source>
</evidence>
<dbReference type="GO" id="GO:0046789">
    <property type="term" value="F:host cell surface receptor binding"/>
    <property type="evidence" value="ECO:0007669"/>
    <property type="project" value="InterPro"/>
</dbReference>
<organism evidence="2">
    <name type="scientific">Plasmodium falciparum</name>
    <name type="common">malaria parasite P. falciparum</name>
    <dbReference type="NCBI Taxonomy" id="5833"/>
    <lineage>
        <taxon>Eukaryota</taxon>
        <taxon>Sar</taxon>
        <taxon>Alveolata</taxon>
        <taxon>Apicomplexa</taxon>
        <taxon>Aconoidasida</taxon>
        <taxon>Haemosporida</taxon>
        <taxon>Plasmodiidae</taxon>
        <taxon>Plasmodium</taxon>
        <taxon>Plasmodium (Laverania)</taxon>
    </lineage>
</organism>
<accession>Q964R5</accession>
<dbReference type="SUPFAM" id="SSF140924">
    <property type="entry name" value="Duffy binding domain-like"/>
    <property type="match status" value="1"/>
</dbReference>
<name>Q964R5_PLAFA</name>
<protein>
    <submittedName>
        <fullName evidence="2">PfEMP1</fullName>
    </submittedName>
</protein>